<evidence type="ECO:0000313" key="6">
    <source>
        <dbReference type="EMBL" id="MFC0254399.1"/>
    </source>
</evidence>
<keyword evidence="3" id="KW-0804">Transcription</keyword>
<evidence type="ECO:0000259" key="5">
    <source>
        <dbReference type="PROSITE" id="PS50977"/>
    </source>
</evidence>
<keyword evidence="1" id="KW-0805">Transcription regulation</keyword>
<dbReference type="PANTHER" id="PTHR30055:SF234">
    <property type="entry name" value="HTH-TYPE TRANSCRIPTIONAL REGULATOR BETI"/>
    <property type="match status" value="1"/>
</dbReference>
<proteinExistence type="predicted"/>
<dbReference type="SUPFAM" id="SSF46689">
    <property type="entry name" value="Homeodomain-like"/>
    <property type="match status" value="1"/>
</dbReference>
<keyword evidence="7" id="KW-1185">Reference proteome</keyword>
<keyword evidence="2 4" id="KW-0238">DNA-binding</keyword>
<sequence length="218" mass="24118">MTRISDNSLDQSLRALRNKTSTTTEKGRGRAHDILQVARRLLASEGYAGLSMRRVAGAAGMSLSNLQHYYGSKEQLLEALLLTTMDAFQAKMDGIAVAMAGRPQVERFLTTVDMFLDEITEPTMHALFFEIWALASRHPFASSLMGKMMGRERKAVHGLIHGLNPALDEDATMERAVLIVAQIQGLMLFRLDRHARPAQYDAVRASLHKVLLSLATAP</sequence>
<dbReference type="PANTHER" id="PTHR30055">
    <property type="entry name" value="HTH-TYPE TRANSCRIPTIONAL REGULATOR RUTR"/>
    <property type="match status" value="1"/>
</dbReference>
<dbReference type="PRINTS" id="PR00455">
    <property type="entry name" value="HTHTETR"/>
</dbReference>
<evidence type="ECO:0000256" key="1">
    <source>
        <dbReference type="ARBA" id="ARBA00023015"/>
    </source>
</evidence>
<dbReference type="InterPro" id="IPR001647">
    <property type="entry name" value="HTH_TetR"/>
</dbReference>
<dbReference type="RefSeq" id="WP_379681652.1">
    <property type="nucleotide sequence ID" value="NZ_JBHLWP010000022.1"/>
</dbReference>
<reference evidence="6 7" key="1">
    <citation type="submission" date="2024-09" db="EMBL/GenBank/DDBJ databases">
        <authorList>
            <person name="Sun Q."/>
            <person name="Mori K."/>
        </authorList>
    </citation>
    <scope>NUCLEOTIDE SEQUENCE [LARGE SCALE GENOMIC DNA]</scope>
    <source>
        <strain evidence="6 7">CCM 7792</strain>
    </source>
</reference>
<dbReference type="InterPro" id="IPR009057">
    <property type="entry name" value="Homeodomain-like_sf"/>
</dbReference>
<comment type="caution">
    <text evidence="6">The sequence shown here is derived from an EMBL/GenBank/DDBJ whole genome shotgun (WGS) entry which is preliminary data.</text>
</comment>
<dbReference type="InterPro" id="IPR050109">
    <property type="entry name" value="HTH-type_TetR-like_transc_reg"/>
</dbReference>
<evidence type="ECO:0000313" key="7">
    <source>
        <dbReference type="Proteomes" id="UP001589773"/>
    </source>
</evidence>
<dbReference type="Gene3D" id="1.10.357.10">
    <property type="entry name" value="Tetracycline Repressor, domain 2"/>
    <property type="match status" value="1"/>
</dbReference>
<dbReference type="Pfam" id="PF00440">
    <property type="entry name" value="TetR_N"/>
    <property type="match status" value="1"/>
</dbReference>
<dbReference type="PROSITE" id="PS50977">
    <property type="entry name" value="HTH_TETR_2"/>
    <property type="match status" value="1"/>
</dbReference>
<gene>
    <name evidence="6" type="ORF">ACFFJK_21115</name>
</gene>
<organism evidence="6 7">
    <name type="scientific">Massilia consociata</name>
    <dbReference type="NCBI Taxonomy" id="760117"/>
    <lineage>
        <taxon>Bacteria</taxon>
        <taxon>Pseudomonadati</taxon>
        <taxon>Pseudomonadota</taxon>
        <taxon>Betaproteobacteria</taxon>
        <taxon>Burkholderiales</taxon>
        <taxon>Oxalobacteraceae</taxon>
        <taxon>Telluria group</taxon>
        <taxon>Massilia</taxon>
    </lineage>
</organism>
<protein>
    <submittedName>
        <fullName evidence="6">TetR/AcrR family transcriptional regulator</fullName>
    </submittedName>
</protein>
<evidence type="ECO:0000256" key="3">
    <source>
        <dbReference type="ARBA" id="ARBA00023163"/>
    </source>
</evidence>
<name>A0ABV6FM57_9BURK</name>
<accession>A0ABV6FM57</accession>
<evidence type="ECO:0000256" key="4">
    <source>
        <dbReference type="PROSITE-ProRule" id="PRU00335"/>
    </source>
</evidence>
<feature type="DNA-binding region" description="H-T-H motif" evidence="4">
    <location>
        <begin position="51"/>
        <end position="70"/>
    </location>
</feature>
<feature type="domain" description="HTH tetR-type" evidence="5">
    <location>
        <begin position="28"/>
        <end position="88"/>
    </location>
</feature>
<dbReference type="Proteomes" id="UP001589773">
    <property type="component" value="Unassembled WGS sequence"/>
</dbReference>
<evidence type="ECO:0000256" key="2">
    <source>
        <dbReference type="ARBA" id="ARBA00023125"/>
    </source>
</evidence>
<dbReference type="EMBL" id="JBHLWP010000022">
    <property type="protein sequence ID" value="MFC0254399.1"/>
    <property type="molecule type" value="Genomic_DNA"/>
</dbReference>